<keyword evidence="2" id="KW-1185">Reference proteome</keyword>
<organism evidence="1 2">
    <name type="scientific">Sphingomonas montanisoli</name>
    <dbReference type="NCBI Taxonomy" id="2606412"/>
    <lineage>
        <taxon>Bacteria</taxon>
        <taxon>Pseudomonadati</taxon>
        <taxon>Pseudomonadota</taxon>
        <taxon>Alphaproteobacteria</taxon>
        <taxon>Sphingomonadales</taxon>
        <taxon>Sphingomonadaceae</taxon>
        <taxon>Sphingomonas</taxon>
    </lineage>
</organism>
<dbReference type="RefSeq" id="WP_149522647.1">
    <property type="nucleotide sequence ID" value="NZ_VTOU01000003.1"/>
</dbReference>
<comment type="caution">
    <text evidence="1">The sequence shown here is derived from an EMBL/GenBank/DDBJ whole genome shotgun (WGS) entry which is preliminary data.</text>
</comment>
<proteinExistence type="predicted"/>
<dbReference type="CDD" id="cd03801">
    <property type="entry name" value="GT4_PimA-like"/>
    <property type="match status" value="1"/>
</dbReference>
<keyword evidence="1" id="KW-0808">Transferase</keyword>
<dbReference type="AlphaFoldDB" id="A0A5D9C788"/>
<dbReference type="EMBL" id="VTOU01000003">
    <property type="protein sequence ID" value="TZG25841.1"/>
    <property type="molecule type" value="Genomic_DNA"/>
</dbReference>
<evidence type="ECO:0000313" key="1">
    <source>
        <dbReference type="EMBL" id="TZG25841.1"/>
    </source>
</evidence>
<accession>A0A5D9C788</accession>
<dbReference type="Pfam" id="PF13692">
    <property type="entry name" value="Glyco_trans_1_4"/>
    <property type="match status" value="1"/>
</dbReference>
<sequence>MTDARRLLILHDSPAFGGHELMFLKLLPALLAAPDFNDVLLCFPEGNRRFAEALAPFAGGKLRLAPWGWAKRPAAPYLGGFRRGFVRAIQHIVAIERPDAVLLLQGRIENCVVPTLALPRDLHLVGYIPMAHLLRDMGRNGLGDIARRRLYRRPDRFVVPSHAVATQIAQAGGRHPAIVVENWVTPPPAPTRADVRARLDLPADRPVALFLGRLEARQKGLDLLAEAMRRQSGGLRKWTFVFVGDGPDRALIDSLAATPGLDIRAPGWSDAGTDYLAAADVLLMPSRWEGVPLVMLEAMDYGVPLLTSDIDVFREYLPDICRMDFAKDDLAAALDHLLAPEARTAFHQSVRNRPKADAETGGAALLEALRG</sequence>
<name>A0A5D9C788_9SPHN</name>
<evidence type="ECO:0000313" key="2">
    <source>
        <dbReference type="Proteomes" id="UP000322077"/>
    </source>
</evidence>
<dbReference type="SUPFAM" id="SSF53756">
    <property type="entry name" value="UDP-Glycosyltransferase/glycogen phosphorylase"/>
    <property type="match status" value="1"/>
</dbReference>
<dbReference type="GO" id="GO:0016740">
    <property type="term" value="F:transferase activity"/>
    <property type="evidence" value="ECO:0007669"/>
    <property type="project" value="UniProtKB-KW"/>
</dbReference>
<protein>
    <submittedName>
        <fullName evidence="1">Glycosyltransferase family 4 protein</fullName>
    </submittedName>
</protein>
<dbReference type="Gene3D" id="3.40.50.2000">
    <property type="entry name" value="Glycogen Phosphorylase B"/>
    <property type="match status" value="2"/>
</dbReference>
<gene>
    <name evidence="1" type="ORF">FYJ91_12730</name>
</gene>
<reference evidence="1 2" key="1">
    <citation type="submission" date="2019-08" db="EMBL/GenBank/DDBJ databases">
        <authorList>
            <person name="Wang G."/>
            <person name="Xu Z."/>
        </authorList>
    </citation>
    <scope>NUCLEOTIDE SEQUENCE [LARGE SCALE GENOMIC DNA]</scope>
    <source>
        <strain evidence="1 2">ZX</strain>
    </source>
</reference>
<dbReference type="Proteomes" id="UP000322077">
    <property type="component" value="Unassembled WGS sequence"/>
</dbReference>
<dbReference type="PANTHER" id="PTHR12526">
    <property type="entry name" value="GLYCOSYLTRANSFERASE"/>
    <property type="match status" value="1"/>
</dbReference>